<comment type="caution">
    <text evidence="4">The sequence shown here is derived from an EMBL/GenBank/DDBJ whole genome shotgun (WGS) entry which is preliminary data.</text>
</comment>
<dbReference type="InterPro" id="IPR014030">
    <property type="entry name" value="Ketoacyl_synth_N"/>
</dbReference>
<feature type="domain" description="Ketosynthase family 3 (KS3)" evidence="3">
    <location>
        <begin position="1"/>
        <end position="249"/>
    </location>
</feature>
<gene>
    <name evidence="4" type="ORF">LCGC14_0966550</name>
</gene>
<dbReference type="GO" id="GO:0004315">
    <property type="term" value="F:3-oxoacyl-[acyl-carrier-protein] synthase activity"/>
    <property type="evidence" value="ECO:0007669"/>
    <property type="project" value="TreeGrafter"/>
</dbReference>
<comment type="similarity">
    <text evidence="1">Belongs to the thiolase-like superfamily. Beta-ketoacyl-ACP synthases family.</text>
</comment>
<evidence type="ECO:0000256" key="1">
    <source>
        <dbReference type="ARBA" id="ARBA00008467"/>
    </source>
</evidence>
<dbReference type="AlphaFoldDB" id="A0A0F9RJH4"/>
<feature type="non-terminal residue" evidence="4">
    <location>
        <position position="1"/>
    </location>
</feature>
<reference evidence="4" key="1">
    <citation type="journal article" date="2015" name="Nature">
        <title>Complex archaea that bridge the gap between prokaryotes and eukaryotes.</title>
        <authorList>
            <person name="Spang A."/>
            <person name="Saw J.H."/>
            <person name="Jorgensen S.L."/>
            <person name="Zaremba-Niedzwiedzka K."/>
            <person name="Martijn J."/>
            <person name="Lind A.E."/>
            <person name="van Eijk R."/>
            <person name="Schleper C."/>
            <person name="Guy L."/>
            <person name="Ettema T.J."/>
        </authorList>
    </citation>
    <scope>NUCLEOTIDE SEQUENCE</scope>
</reference>
<evidence type="ECO:0000259" key="3">
    <source>
        <dbReference type="PROSITE" id="PS52004"/>
    </source>
</evidence>
<name>A0A0F9RJH4_9ZZZZ</name>
<protein>
    <recommendedName>
        <fullName evidence="3">Ketosynthase family 3 (KS3) domain-containing protein</fullName>
    </recommendedName>
</protein>
<dbReference type="Pfam" id="PF00109">
    <property type="entry name" value="ketoacyl-synt"/>
    <property type="match status" value="1"/>
</dbReference>
<dbReference type="InterPro" id="IPR014031">
    <property type="entry name" value="Ketoacyl_synth_C"/>
</dbReference>
<dbReference type="NCBIfam" id="NF005589">
    <property type="entry name" value="PRK07314.1"/>
    <property type="match status" value="1"/>
</dbReference>
<dbReference type="EMBL" id="LAZR01003528">
    <property type="protein sequence ID" value="KKN17378.1"/>
    <property type="molecule type" value="Genomic_DNA"/>
</dbReference>
<organism evidence="4">
    <name type="scientific">marine sediment metagenome</name>
    <dbReference type="NCBI Taxonomy" id="412755"/>
    <lineage>
        <taxon>unclassified sequences</taxon>
        <taxon>metagenomes</taxon>
        <taxon>ecological metagenomes</taxon>
    </lineage>
</organism>
<dbReference type="InterPro" id="IPR000794">
    <property type="entry name" value="Beta-ketoacyl_synthase"/>
</dbReference>
<dbReference type="PANTHER" id="PTHR11712">
    <property type="entry name" value="POLYKETIDE SYNTHASE-RELATED"/>
    <property type="match status" value="1"/>
</dbReference>
<dbReference type="PANTHER" id="PTHR11712:SF336">
    <property type="entry name" value="3-OXOACYL-[ACYL-CARRIER-PROTEIN] SYNTHASE, MITOCHONDRIAL"/>
    <property type="match status" value="1"/>
</dbReference>
<dbReference type="InterPro" id="IPR016039">
    <property type="entry name" value="Thiolase-like"/>
</dbReference>
<keyword evidence="2" id="KW-0808">Transferase</keyword>
<dbReference type="SMART" id="SM00825">
    <property type="entry name" value="PKS_KS"/>
    <property type="match status" value="1"/>
</dbReference>
<accession>A0A0F9RJH4</accession>
<dbReference type="PROSITE" id="PS52004">
    <property type="entry name" value="KS3_2"/>
    <property type="match status" value="1"/>
</dbReference>
<dbReference type="SUPFAM" id="SSF53901">
    <property type="entry name" value="Thiolase-like"/>
    <property type="match status" value="2"/>
</dbReference>
<proteinExistence type="inferred from homology"/>
<dbReference type="Gene3D" id="3.40.47.10">
    <property type="match status" value="1"/>
</dbReference>
<dbReference type="CDD" id="cd00834">
    <property type="entry name" value="KAS_I_II"/>
    <property type="match status" value="1"/>
</dbReference>
<dbReference type="Pfam" id="PF02801">
    <property type="entry name" value="Ketoacyl-synt_C"/>
    <property type="match status" value="1"/>
</dbReference>
<sequence>ACSSATHNISSAGRMIQYGDADVMIAGGAEMSTCYTGLGGFAAARALSTRNDDPQAASRPWDKDRDGFVLGDGAGIIVLEEYEHAVKRGAKIYAELVGSGMSSDAYHMTSPSIGGEGAARCMKNAMADAGLSSEQIDYVNAHGTSTPAGDAGETQAIKAAFGSAAQNVAVSSTKSMIGHLLGAAGGVEAIFSILAIRDQVAPPTINLDNPDPECDLDYVPHTARQMNIDVAMSNSFGFGGTNGTVIFKKLS</sequence>
<dbReference type="FunFam" id="3.40.47.10:FF:000015">
    <property type="entry name" value="3-oxoacyl-[acyl-carrier-protein] synthase, mitochondrial"/>
    <property type="match status" value="1"/>
</dbReference>
<dbReference type="GO" id="GO:0006633">
    <property type="term" value="P:fatty acid biosynthetic process"/>
    <property type="evidence" value="ECO:0007669"/>
    <property type="project" value="TreeGrafter"/>
</dbReference>
<evidence type="ECO:0000256" key="2">
    <source>
        <dbReference type="ARBA" id="ARBA00022679"/>
    </source>
</evidence>
<dbReference type="InterPro" id="IPR020841">
    <property type="entry name" value="PKS_Beta-ketoAc_synthase_dom"/>
</dbReference>
<dbReference type="GO" id="GO:0005829">
    <property type="term" value="C:cytosol"/>
    <property type="evidence" value="ECO:0007669"/>
    <property type="project" value="TreeGrafter"/>
</dbReference>
<evidence type="ECO:0000313" key="4">
    <source>
        <dbReference type="EMBL" id="KKN17378.1"/>
    </source>
</evidence>